<accession>A0A9Q1IZT1</accession>
<dbReference type="AlphaFoldDB" id="A0A9Q1IZT1"/>
<feature type="compositionally biased region" description="Polar residues" evidence="1">
    <location>
        <begin position="64"/>
        <end position="77"/>
    </location>
</feature>
<proteinExistence type="predicted"/>
<name>A0A9Q1IZT1_SYNKA</name>
<evidence type="ECO:0000313" key="2">
    <source>
        <dbReference type="EMBL" id="KAJ8360571.1"/>
    </source>
</evidence>
<feature type="region of interest" description="Disordered" evidence="1">
    <location>
        <begin position="1"/>
        <end position="36"/>
    </location>
</feature>
<feature type="compositionally biased region" description="Low complexity" evidence="1">
    <location>
        <begin position="1"/>
        <end position="14"/>
    </location>
</feature>
<feature type="region of interest" description="Disordered" evidence="1">
    <location>
        <begin position="52"/>
        <end position="77"/>
    </location>
</feature>
<evidence type="ECO:0000313" key="3">
    <source>
        <dbReference type="Proteomes" id="UP001152622"/>
    </source>
</evidence>
<keyword evidence="3" id="KW-1185">Reference proteome</keyword>
<reference evidence="2" key="1">
    <citation type="journal article" date="2023" name="Science">
        <title>Genome structures resolve the early diversification of teleost fishes.</title>
        <authorList>
            <person name="Parey E."/>
            <person name="Louis A."/>
            <person name="Montfort J."/>
            <person name="Bouchez O."/>
            <person name="Roques C."/>
            <person name="Iampietro C."/>
            <person name="Lluch J."/>
            <person name="Castinel A."/>
            <person name="Donnadieu C."/>
            <person name="Desvignes T."/>
            <person name="Floi Bucao C."/>
            <person name="Jouanno E."/>
            <person name="Wen M."/>
            <person name="Mejri S."/>
            <person name="Dirks R."/>
            <person name="Jansen H."/>
            <person name="Henkel C."/>
            <person name="Chen W.J."/>
            <person name="Zahm M."/>
            <person name="Cabau C."/>
            <person name="Klopp C."/>
            <person name="Thompson A.W."/>
            <person name="Robinson-Rechavi M."/>
            <person name="Braasch I."/>
            <person name="Lecointre G."/>
            <person name="Bobe J."/>
            <person name="Postlethwait J.H."/>
            <person name="Berthelot C."/>
            <person name="Roest Crollius H."/>
            <person name="Guiguen Y."/>
        </authorList>
    </citation>
    <scope>NUCLEOTIDE SEQUENCE</scope>
    <source>
        <strain evidence="2">WJC10195</strain>
    </source>
</reference>
<comment type="caution">
    <text evidence="2">The sequence shown here is derived from an EMBL/GenBank/DDBJ whole genome shotgun (WGS) entry which is preliminary data.</text>
</comment>
<feature type="compositionally biased region" description="Basic and acidic residues" evidence="1">
    <location>
        <begin position="27"/>
        <end position="36"/>
    </location>
</feature>
<gene>
    <name evidence="2" type="ORF">SKAU_G00170960</name>
</gene>
<sequence>MSSASSGSSRSSRLSVHRQGGEGAGSRSHESADPLRSRSGALRFWAEECAPRQSSARLLRTSPEDSGTINQRLEISV</sequence>
<protein>
    <submittedName>
        <fullName evidence="2">Uncharacterized protein</fullName>
    </submittedName>
</protein>
<dbReference type="Proteomes" id="UP001152622">
    <property type="component" value="Chromosome 5"/>
</dbReference>
<organism evidence="2 3">
    <name type="scientific">Synaphobranchus kaupii</name>
    <name type="common">Kaup's arrowtooth eel</name>
    <dbReference type="NCBI Taxonomy" id="118154"/>
    <lineage>
        <taxon>Eukaryota</taxon>
        <taxon>Metazoa</taxon>
        <taxon>Chordata</taxon>
        <taxon>Craniata</taxon>
        <taxon>Vertebrata</taxon>
        <taxon>Euteleostomi</taxon>
        <taxon>Actinopterygii</taxon>
        <taxon>Neopterygii</taxon>
        <taxon>Teleostei</taxon>
        <taxon>Anguilliformes</taxon>
        <taxon>Synaphobranchidae</taxon>
        <taxon>Synaphobranchus</taxon>
    </lineage>
</organism>
<dbReference type="EMBL" id="JAINUF010000005">
    <property type="protein sequence ID" value="KAJ8360571.1"/>
    <property type="molecule type" value="Genomic_DNA"/>
</dbReference>
<evidence type="ECO:0000256" key="1">
    <source>
        <dbReference type="SAM" id="MobiDB-lite"/>
    </source>
</evidence>